<evidence type="ECO:0000313" key="5">
    <source>
        <dbReference type="Proteomes" id="UP000317374"/>
    </source>
</evidence>
<dbReference type="InterPro" id="IPR045097">
    <property type="entry name" value="Thymidate_synth/dCMP_Mease"/>
</dbReference>
<gene>
    <name evidence="4" type="primary">thyA2</name>
    <name evidence="4" type="ORF">SB6422_03356</name>
</gene>
<dbReference type="GO" id="GO:0004799">
    <property type="term" value="F:thymidylate synthase activity"/>
    <property type="evidence" value="ECO:0007669"/>
    <property type="project" value="TreeGrafter"/>
</dbReference>
<name>A0A564MZ10_9ENTR</name>
<reference evidence="4 5" key="1">
    <citation type="submission" date="2019-07" db="EMBL/GenBank/DDBJ databases">
        <authorList>
            <person name="Brisse S."/>
            <person name="Rodrigues C."/>
            <person name="Thorpe H."/>
        </authorList>
    </citation>
    <scope>NUCLEOTIDE SEQUENCE [LARGE SCALE GENOMIC DNA]</scope>
    <source>
        <strain evidence="4">SB6422</strain>
    </source>
</reference>
<dbReference type="GO" id="GO:0006231">
    <property type="term" value="P:dTMP biosynthetic process"/>
    <property type="evidence" value="ECO:0007669"/>
    <property type="project" value="TreeGrafter"/>
</dbReference>
<dbReference type="GO" id="GO:0005829">
    <property type="term" value="C:cytosol"/>
    <property type="evidence" value="ECO:0007669"/>
    <property type="project" value="TreeGrafter"/>
</dbReference>
<feature type="domain" description="Thymidylate synthase/dCMP hydroxymethylase" evidence="3">
    <location>
        <begin position="58"/>
        <end position="230"/>
    </location>
</feature>
<dbReference type="Pfam" id="PF00303">
    <property type="entry name" value="Thymidylat_synt"/>
    <property type="match status" value="1"/>
</dbReference>
<accession>A0A564MZ10</accession>
<dbReference type="Proteomes" id="UP000317374">
    <property type="component" value="Unassembled WGS sequence"/>
</dbReference>
<dbReference type="Gene3D" id="3.30.572.10">
    <property type="entry name" value="Thymidylate synthase/dCMP hydroxymethylase domain"/>
    <property type="match status" value="1"/>
</dbReference>
<dbReference type="AlphaFoldDB" id="A0A564MZ10"/>
<dbReference type="OrthoDB" id="9774633at2"/>
<dbReference type="GO" id="GO:0032259">
    <property type="term" value="P:methylation"/>
    <property type="evidence" value="ECO:0007669"/>
    <property type="project" value="UniProtKB-KW"/>
</dbReference>
<evidence type="ECO:0000256" key="1">
    <source>
        <dbReference type="ARBA" id="ARBA00022603"/>
    </source>
</evidence>
<protein>
    <submittedName>
        <fullName evidence="4">Thymidylate synthase 2</fullName>
    </submittedName>
</protein>
<organism evidence="4 5">
    <name type="scientific">Klebsiella huaxiensis</name>
    <dbReference type="NCBI Taxonomy" id="2153354"/>
    <lineage>
        <taxon>Bacteria</taxon>
        <taxon>Pseudomonadati</taxon>
        <taxon>Pseudomonadota</taxon>
        <taxon>Gammaproteobacteria</taxon>
        <taxon>Enterobacterales</taxon>
        <taxon>Enterobacteriaceae</taxon>
        <taxon>Klebsiella/Raoultella group</taxon>
        <taxon>Klebsiella</taxon>
    </lineage>
</organism>
<keyword evidence="1" id="KW-0489">Methyltransferase</keyword>
<evidence type="ECO:0000313" key="4">
    <source>
        <dbReference type="EMBL" id="VUS99293.1"/>
    </source>
</evidence>
<sequence length="324" mass="38004">MPILIKEDCIDDLIHSLHAEILENGSLVSPTKGENYEILGAYLVLTNPISRISRTESRSKIISCLGELLWYFSGQNELGFIKHYIPNYHEFAEVDDKVHGGYGPRIMNMHGNINQLKNIINTLKKKNSTRRTVIQLFDAKDLVPEDKNIEEYKDIPCTISLQFIIRENKLELFVNMRSNDAFKGFTHDVFAFTMLQEFVARLLKCELGNYHHYVASMHIYKSDVDKIKNLQNEGFMSTKPLMREMPNISGLDFIDKIMTIEKLLREDKMLDIFSLDIDDYWKDLFRIIKIYFLLKSKNQVDKIFADYEIKQLSNTNYRLFFESR</sequence>
<dbReference type="CDD" id="cd00351">
    <property type="entry name" value="TS_Pyrimidine_HMase"/>
    <property type="match status" value="1"/>
</dbReference>
<dbReference type="InterPro" id="IPR023451">
    <property type="entry name" value="Thymidate_synth/dCMP_Mease_dom"/>
</dbReference>
<dbReference type="InterPro" id="IPR036926">
    <property type="entry name" value="Thymidate_synth/dCMP_Mease_sf"/>
</dbReference>
<dbReference type="SUPFAM" id="SSF55831">
    <property type="entry name" value="Thymidylate synthase/dCMP hydroxymethylase"/>
    <property type="match status" value="1"/>
</dbReference>
<dbReference type="PANTHER" id="PTHR11548:SF9">
    <property type="entry name" value="THYMIDYLATE SYNTHASE"/>
    <property type="match status" value="1"/>
</dbReference>
<keyword evidence="2" id="KW-0808">Transferase</keyword>
<dbReference type="PANTHER" id="PTHR11548">
    <property type="entry name" value="THYMIDYLATE SYNTHASE 1"/>
    <property type="match status" value="1"/>
</dbReference>
<dbReference type="EMBL" id="CABGGW010000049">
    <property type="protein sequence ID" value="VUS99293.1"/>
    <property type="molecule type" value="Genomic_DNA"/>
</dbReference>
<evidence type="ECO:0000256" key="2">
    <source>
        <dbReference type="ARBA" id="ARBA00022679"/>
    </source>
</evidence>
<evidence type="ECO:0000259" key="3">
    <source>
        <dbReference type="Pfam" id="PF00303"/>
    </source>
</evidence>
<proteinExistence type="predicted"/>